<evidence type="ECO:0000313" key="4">
    <source>
        <dbReference type="Proteomes" id="UP000258309"/>
    </source>
</evidence>
<dbReference type="AlphaFoldDB" id="A0A3E2HLR9"/>
<protein>
    <recommendedName>
        <fullName evidence="5">Yippee/Mis18/Cereblon domain-containing protein</fullName>
    </recommendedName>
</protein>
<dbReference type="EMBL" id="NCSJ02000022">
    <property type="protein sequence ID" value="RFU34305.1"/>
    <property type="molecule type" value="Genomic_DNA"/>
</dbReference>
<evidence type="ECO:0000313" key="3">
    <source>
        <dbReference type="EMBL" id="RFU34305.1"/>
    </source>
</evidence>
<dbReference type="OrthoDB" id="5396360at2759"/>
<comment type="caution">
    <text evidence="3">The sequence shown here is derived from an EMBL/GenBank/DDBJ whole genome shotgun (WGS) entry which is preliminary data.</text>
</comment>
<reference evidence="3 4" key="1">
    <citation type="submission" date="2018-05" db="EMBL/GenBank/DDBJ databases">
        <title>Draft genome sequence of Scytalidium lignicola DSM 105466, a ubiquitous saprotrophic fungus.</title>
        <authorList>
            <person name="Buettner E."/>
            <person name="Gebauer A.M."/>
            <person name="Hofrichter M."/>
            <person name="Liers C."/>
            <person name="Kellner H."/>
        </authorList>
    </citation>
    <scope>NUCLEOTIDE SEQUENCE [LARGE SCALE GENOMIC DNA]</scope>
    <source>
        <strain evidence="3 4">DSM 105466</strain>
    </source>
</reference>
<feature type="compositionally biased region" description="Basic and acidic residues" evidence="2">
    <location>
        <begin position="570"/>
        <end position="579"/>
    </location>
</feature>
<keyword evidence="1" id="KW-0175">Coiled coil</keyword>
<name>A0A3E2HLR9_SCYLI</name>
<evidence type="ECO:0000256" key="2">
    <source>
        <dbReference type="SAM" id="MobiDB-lite"/>
    </source>
</evidence>
<feature type="coiled-coil region" evidence="1">
    <location>
        <begin position="169"/>
        <end position="196"/>
    </location>
</feature>
<evidence type="ECO:0008006" key="5">
    <source>
        <dbReference type="Google" id="ProtNLM"/>
    </source>
</evidence>
<keyword evidence="4" id="KW-1185">Reference proteome</keyword>
<evidence type="ECO:0000256" key="1">
    <source>
        <dbReference type="SAM" id="Coils"/>
    </source>
</evidence>
<feature type="region of interest" description="Disordered" evidence="2">
    <location>
        <begin position="274"/>
        <end position="358"/>
    </location>
</feature>
<feature type="compositionally biased region" description="Basic and acidic residues" evidence="2">
    <location>
        <begin position="590"/>
        <end position="615"/>
    </location>
</feature>
<proteinExistence type="predicted"/>
<accession>A0A3E2HLR9</accession>
<gene>
    <name evidence="3" type="ORF">B7463_g1983</name>
</gene>
<feature type="coiled-coil region" evidence="1">
    <location>
        <begin position="232"/>
        <end position="262"/>
    </location>
</feature>
<sequence length="633" mass="70692">MATDIVTCFCLQCNTELGRFRNSWTRVGNTYYTAEYTINDNGFDPTGEVRPAGAASQIEHRLIPDGGRNQLILRLSNMSVISELSGAKADIKVIKALPLAVSNGDAVAGPPKASSLQNMLPSSRLANISDSVKTPDASLRGHDGENSQLNLMRFKVWAEDAITSQQKDIDRISGAVDRIEREMRSLKEMMYEIRDDVVASKQSQVPKDDSTSLRAELEVLRDEISISAQRPMAAAENDRTFVRETAAEVEELKRELQKLKRSLQSFIVPARNSRPPVVEPAMTSMPSHQHNEGPTWKNGTIDKPVLNDRNSITDRDINQSNSPTEMSPQPARQPSDEGYGTARGEMNRSRSSGKPRWVYIGPRDAPSLKIVLPCFGIKYNNTKIVDAVNRLELHVRRTGQEDTPYGREYGKIMSPGDEIPTIPLSPSGTSRKRSHNYLEAGRDVETASSSKKPMWKPGTPGAGQHQYITETTSEPRKQILSLLGGHNADHAHTETYVEKPVFEKRIIGDREVKLKTRPGWRRNSDGVLLTPNGKIDGRSLKFLGKPAANRMRKDHLRKQDSVIASIESGPKNDHEDGSFSRDSSLGESGMLEHSEEVRMREEEQIKEAEAKRREELRAREQLVAQTLESEVER</sequence>
<feature type="region of interest" description="Disordered" evidence="2">
    <location>
        <begin position="402"/>
        <end position="465"/>
    </location>
</feature>
<feature type="compositionally biased region" description="Polar residues" evidence="2">
    <location>
        <begin position="318"/>
        <end position="332"/>
    </location>
</feature>
<dbReference type="Proteomes" id="UP000258309">
    <property type="component" value="Unassembled WGS sequence"/>
</dbReference>
<feature type="non-terminal residue" evidence="3">
    <location>
        <position position="1"/>
    </location>
</feature>
<feature type="region of interest" description="Disordered" evidence="2">
    <location>
        <begin position="565"/>
        <end position="615"/>
    </location>
</feature>
<organism evidence="3 4">
    <name type="scientific">Scytalidium lignicola</name>
    <name type="common">Hyphomycete</name>
    <dbReference type="NCBI Taxonomy" id="5539"/>
    <lineage>
        <taxon>Eukaryota</taxon>
        <taxon>Fungi</taxon>
        <taxon>Dikarya</taxon>
        <taxon>Ascomycota</taxon>
        <taxon>Pezizomycotina</taxon>
        <taxon>Leotiomycetes</taxon>
        <taxon>Leotiomycetes incertae sedis</taxon>
        <taxon>Scytalidium</taxon>
    </lineage>
</organism>
<feature type="non-terminal residue" evidence="3">
    <location>
        <position position="633"/>
    </location>
</feature>